<name>A0A0A5I0R5_PHOS4</name>
<organism evidence="3 4">
    <name type="scientific">Photobacterium sp. (strain ATCC 43367)</name>
    <dbReference type="NCBI Taxonomy" id="379097"/>
    <lineage>
        <taxon>Bacteria</taxon>
        <taxon>Pseudomonadati</taxon>
        <taxon>Pseudomonadota</taxon>
        <taxon>Gammaproteobacteria</taxon>
        <taxon>Vibrionales</taxon>
        <taxon>Vibrionaceae</taxon>
        <taxon>Vibrio</taxon>
        <taxon>Vibrio oreintalis group</taxon>
    </lineage>
</organism>
<dbReference type="GO" id="GO:0016757">
    <property type="term" value="F:glycosyltransferase activity"/>
    <property type="evidence" value="ECO:0007669"/>
    <property type="project" value="InterPro"/>
</dbReference>
<feature type="domain" description="Glycosyltransferase subfamily 4-like N-terminal" evidence="2">
    <location>
        <begin position="21"/>
        <end position="191"/>
    </location>
</feature>
<accession>A0A0A5I0R5</accession>
<proteinExistence type="predicted"/>
<dbReference type="EMBL" id="JRWP01000004">
    <property type="protein sequence ID" value="KGY10110.1"/>
    <property type="molecule type" value="Genomic_DNA"/>
</dbReference>
<dbReference type="CDD" id="cd03801">
    <property type="entry name" value="GT4_PimA-like"/>
    <property type="match status" value="1"/>
</dbReference>
<protein>
    <recommendedName>
        <fullName evidence="5">Glycosyl transferase family 1</fullName>
    </recommendedName>
</protein>
<comment type="caution">
    <text evidence="3">The sequence shown here is derived from an EMBL/GenBank/DDBJ whole genome shotgun (WGS) entry which is preliminary data.</text>
</comment>
<dbReference type="InterPro" id="IPR028098">
    <property type="entry name" value="Glyco_trans_4-like_N"/>
</dbReference>
<dbReference type="RefSeq" id="WP_038188269.1">
    <property type="nucleotide sequence ID" value="NZ_JRWP01000004.1"/>
</dbReference>
<evidence type="ECO:0000259" key="1">
    <source>
        <dbReference type="Pfam" id="PF00534"/>
    </source>
</evidence>
<gene>
    <name evidence="3" type="ORF">NM06_04110</name>
</gene>
<evidence type="ECO:0000313" key="3">
    <source>
        <dbReference type="EMBL" id="KGY10110.1"/>
    </source>
</evidence>
<dbReference type="SUPFAM" id="SSF53756">
    <property type="entry name" value="UDP-Glycosyltransferase/glycogen phosphorylase"/>
    <property type="match status" value="1"/>
</dbReference>
<feature type="domain" description="Glycosyl transferase family 1" evidence="1">
    <location>
        <begin position="203"/>
        <end position="355"/>
    </location>
</feature>
<dbReference type="InterPro" id="IPR001296">
    <property type="entry name" value="Glyco_trans_1"/>
</dbReference>
<dbReference type="NCBIfam" id="NF038255">
    <property type="entry name" value="exopoly_VpsD"/>
    <property type="match status" value="1"/>
</dbReference>
<reference evidence="3 4" key="1">
    <citation type="submission" date="2014-10" db="EMBL/GenBank/DDBJ databases">
        <title>Genome sequencing of Vibrio sinaloensis T08.</title>
        <authorList>
            <person name="Chan K.-G."/>
            <person name="Mohamad N.I."/>
        </authorList>
    </citation>
    <scope>NUCLEOTIDE SEQUENCE [LARGE SCALE GENOMIC DNA]</scope>
    <source>
        <strain evidence="3 4">T08</strain>
    </source>
</reference>
<dbReference type="Gene3D" id="3.40.50.2000">
    <property type="entry name" value="Glycogen Phosphorylase B"/>
    <property type="match status" value="2"/>
</dbReference>
<dbReference type="Pfam" id="PF00534">
    <property type="entry name" value="Glycos_transf_1"/>
    <property type="match status" value="1"/>
</dbReference>
<evidence type="ECO:0000259" key="2">
    <source>
        <dbReference type="Pfam" id="PF13439"/>
    </source>
</evidence>
<sequence>MNKVLLVVPLSTLKWGSKNEGGVDSVCQMLVKRLQLRDKESYVYRVIAFDPSNTLRPSECGKLIKLNNNVEVVRFRVNSQGLIFKLLPSILYHLWLIKKEAKCFQPDIIHVHQLSWSLLLGVETPIITTLHSYKKICRKRLSKLNNFLYEVIVPYCAAFTVNRYTCVSNQFRNEIKGDINKPIDVIYNPISEKYFFSTREQKAGNENIKLVTCALLTRRKGIHHVIEVVKELVNLGHCTTLTVIGPISEKAYVKEIKESINDYNLSDYISFVGSKNSDEIISYYQRSDIGIFLSKEETFGLVPLEMLASGLPVICTKTGVIGDIYKTTRNASIKVVDENDYQSIIEHTLALTKDDYPCPRQVVEECFDSEFILGEYESVYAKEIASKC</sequence>
<evidence type="ECO:0000313" key="4">
    <source>
        <dbReference type="Proteomes" id="UP000030451"/>
    </source>
</evidence>
<dbReference type="Proteomes" id="UP000030451">
    <property type="component" value="Unassembled WGS sequence"/>
</dbReference>
<dbReference type="GO" id="GO:1901135">
    <property type="term" value="P:carbohydrate derivative metabolic process"/>
    <property type="evidence" value="ECO:0007669"/>
    <property type="project" value="UniProtKB-ARBA"/>
</dbReference>
<evidence type="ECO:0008006" key="5">
    <source>
        <dbReference type="Google" id="ProtNLM"/>
    </source>
</evidence>
<dbReference type="Pfam" id="PF13439">
    <property type="entry name" value="Glyco_transf_4"/>
    <property type="match status" value="1"/>
</dbReference>
<dbReference type="PANTHER" id="PTHR12526">
    <property type="entry name" value="GLYCOSYLTRANSFERASE"/>
    <property type="match status" value="1"/>
</dbReference>
<dbReference type="PANTHER" id="PTHR12526:SF630">
    <property type="entry name" value="GLYCOSYLTRANSFERASE"/>
    <property type="match status" value="1"/>
</dbReference>
<dbReference type="AlphaFoldDB" id="A0A0A5I0R5"/>